<dbReference type="EMBL" id="SJPG01000001">
    <property type="protein sequence ID" value="TWT63188.1"/>
    <property type="molecule type" value="Genomic_DNA"/>
</dbReference>
<comment type="caution">
    <text evidence="2">The sequence shown here is derived from an EMBL/GenBank/DDBJ whole genome shotgun (WGS) entry which is preliminary data.</text>
</comment>
<feature type="compositionally biased region" description="Acidic residues" evidence="1">
    <location>
        <begin position="480"/>
        <end position="489"/>
    </location>
</feature>
<keyword evidence="3" id="KW-1185">Reference proteome</keyword>
<name>A0A5C5XKF6_9PLAN</name>
<gene>
    <name evidence="2" type="ORF">Pan54_39410</name>
</gene>
<dbReference type="GO" id="GO:0019068">
    <property type="term" value="P:virion assembly"/>
    <property type="evidence" value="ECO:0007669"/>
    <property type="project" value="InterPro"/>
</dbReference>
<dbReference type="RefSeq" id="WP_146504965.1">
    <property type="nucleotide sequence ID" value="NZ_SJPG01000001.1"/>
</dbReference>
<evidence type="ECO:0000256" key="1">
    <source>
        <dbReference type="SAM" id="MobiDB-lite"/>
    </source>
</evidence>
<dbReference type="Pfam" id="PF05136">
    <property type="entry name" value="Phage_portal_2"/>
    <property type="match status" value="1"/>
</dbReference>
<sequence>MIATAEQLGCFSGSTELQYAAAEGSTRRQAPPLNLRTEDHVLKTSARKRLISNSRDLRRNFALAGWVIRKHLDYVASFEFQMQTPNKKFNAAVEKLMKRWSKPNCDVSGRFTLRKMLRLLESKAVLDGDAGFMKVAQFRNGKRFPKLQGIEGDRLMNPDKPKDPDRWEKGIKVDSAYRHQAYGIGRRTRNGRLELERVVTASRMVWHNGYVENFDQIRGISPLAPGLNTMRDTYEGFDYALARMKIAQLFAFKITRKMEQLEEEAGGYGLKTATDEDEETGESKKYEVDFGRGPAFLDLDPGDDAAFLESAQPSDQFQSFTMHAIQMSLKALDIPFSFYSEDFTNFFGSRGALMHYERSCSDRRETLQEILRQITIWLLQIWIIDGDLELPKGWTIGDLEFYWNSVGIPWWDPAKEIKGDLMAIKAGLDTPQRICKERGRGDFYENLEELKKAKDAAEDLGLELSFDAPGEAKPKPAKEGEDDADDDEE</sequence>
<evidence type="ECO:0000313" key="3">
    <source>
        <dbReference type="Proteomes" id="UP000316095"/>
    </source>
</evidence>
<dbReference type="AlphaFoldDB" id="A0A5C5XKF6"/>
<evidence type="ECO:0000313" key="2">
    <source>
        <dbReference type="EMBL" id="TWT63188.1"/>
    </source>
</evidence>
<dbReference type="GO" id="GO:0005198">
    <property type="term" value="F:structural molecule activity"/>
    <property type="evidence" value="ECO:0007669"/>
    <property type="project" value="InterPro"/>
</dbReference>
<dbReference type="Proteomes" id="UP000316095">
    <property type="component" value="Unassembled WGS sequence"/>
</dbReference>
<proteinExistence type="predicted"/>
<accession>A0A5C5XKF6</accession>
<organism evidence="2 3">
    <name type="scientific">Rubinisphaera italica</name>
    <dbReference type="NCBI Taxonomy" id="2527969"/>
    <lineage>
        <taxon>Bacteria</taxon>
        <taxon>Pseudomonadati</taxon>
        <taxon>Planctomycetota</taxon>
        <taxon>Planctomycetia</taxon>
        <taxon>Planctomycetales</taxon>
        <taxon>Planctomycetaceae</taxon>
        <taxon>Rubinisphaera</taxon>
    </lineage>
</organism>
<dbReference type="InterPro" id="IPR006429">
    <property type="entry name" value="Phage_lambda_portal"/>
</dbReference>
<feature type="compositionally biased region" description="Basic and acidic residues" evidence="1">
    <location>
        <begin position="470"/>
        <end position="479"/>
    </location>
</feature>
<dbReference type="OrthoDB" id="208107at2"/>
<reference evidence="2 3" key="1">
    <citation type="submission" date="2019-02" db="EMBL/GenBank/DDBJ databases">
        <title>Deep-cultivation of Planctomycetes and their phenomic and genomic characterization uncovers novel biology.</title>
        <authorList>
            <person name="Wiegand S."/>
            <person name="Jogler M."/>
            <person name="Boedeker C."/>
            <person name="Pinto D."/>
            <person name="Vollmers J."/>
            <person name="Rivas-Marin E."/>
            <person name="Kohn T."/>
            <person name="Peeters S.H."/>
            <person name="Heuer A."/>
            <person name="Rast P."/>
            <person name="Oberbeckmann S."/>
            <person name="Bunk B."/>
            <person name="Jeske O."/>
            <person name="Meyerdierks A."/>
            <person name="Storesund J.E."/>
            <person name="Kallscheuer N."/>
            <person name="Luecker S."/>
            <person name="Lage O.M."/>
            <person name="Pohl T."/>
            <person name="Merkel B.J."/>
            <person name="Hornburger P."/>
            <person name="Mueller R.-W."/>
            <person name="Bruemmer F."/>
            <person name="Labrenz M."/>
            <person name="Spormann A.M."/>
            <person name="Op Den Camp H."/>
            <person name="Overmann J."/>
            <person name="Amann R."/>
            <person name="Jetten M.S.M."/>
            <person name="Mascher T."/>
            <person name="Medema M.H."/>
            <person name="Devos D.P."/>
            <person name="Kaster A.-K."/>
            <person name="Ovreas L."/>
            <person name="Rohde M."/>
            <person name="Galperin M.Y."/>
            <person name="Jogler C."/>
        </authorList>
    </citation>
    <scope>NUCLEOTIDE SEQUENCE [LARGE SCALE GENOMIC DNA]</scope>
    <source>
        <strain evidence="2 3">Pan54</strain>
    </source>
</reference>
<feature type="region of interest" description="Disordered" evidence="1">
    <location>
        <begin position="465"/>
        <end position="489"/>
    </location>
</feature>
<protein>
    <submittedName>
        <fullName evidence="2">Phage portal protein, lambda family</fullName>
    </submittedName>
</protein>